<evidence type="ECO:0000313" key="3">
    <source>
        <dbReference type="Proteomes" id="UP000002358"/>
    </source>
</evidence>
<dbReference type="PANTHER" id="PTHR19446">
    <property type="entry name" value="REVERSE TRANSCRIPTASES"/>
    <property type="match status" value="1"/>
</dbReference>
<keyword evidence="3" id="KW-1185">Reference proteome</keyword>
<dbReference type="KEGG" id="nvi:116415865"/>
<organism evidence="2 3">
    <name type="scientific">Nasonia vitripennis</name>
    <name type="common">Parasitic wasp</name>
    <dbReference type="NCBI Taxonomy" id="7425"/>
    <lineage>
        <taxon>Eukaryota</taxon>
        <taxon>Metazoa</taxon>
        <taxon>Ecdysozoa</taxon>
        <taxon>Arthropoda</taxon>
        <taxon>Hexapoda</taxon>
        <taxon>Insecta</taxon>
        <taxon>Pterygota</taxon>
        <taxon>Neoptera</taxon>
        <taxon>Endopterygota</taxon>
        <taxon>Hymenoptera</taxon>
        <taxon>Apocrita</taxon>
        <taxon>Proctotrupomorpha</taxon>
        <taxon>Chalcidoidea</taxon>
        <taxon>Pteromalidae</taxon>
        <taxon>Pteromalinae</taxon>
        <taxon>Nasonia</taxon>
    </lineage>
</organism>
<dbReference type="GeneID" id="116415865"/>
<feature type="domain" description="Endonuclease/exonuclease/phosphatase" evidence="1">
    <location>
        <begin position="95"/>
        <end position="168"/>
    </location>
</feature>
<protein>
    <recommendedName>
        <fullName evidence="1">Endonuclease/exonuclease/phosphatase domain-containing protein</fullName>
    </recommendedName>
</protein>
<proteinExistence type="predicted"/>
<dbReference type="InterPro" id="IPR036691">
    <property type="entry name" value="Endo/exonu/phosph_ase_sf"/>
</dbReference>
<dbReference type="SUPFAM" id="SSF56219">
    <property type="entry name" value="DNase I-like"/>
    <property type="match status" value="1"/>
</dbReference>
<evidence type="ECO:0000313" key="2">
    <source>
        <dbReference type="EnsemblMetazoa" id="XP_031777269"/>
    </source>
</evidence>
<dbReference type="OrthoDB" id="7697131at2759"/>
<dbReference type="RefSeq" id="XP_031777269.1">
    <property type="nucleotide sequence ID" value="XM_031921409.1"/>
</dbReference>
<dbReference type="GO" id="GO:0003824">
    <property type="term" value="F:catalytic activity"/>
    <property type="evidence" value="ECO:0007669"/>
    <property type="project" value="InterPro"/>
</dbReference>
<dbReference type="Proteomes" id="UP000002358">
    <property type="component" value="Unassembled WGS sequence"/>
</dbReference>
<dbReference type="Gene3D" id="3.60.10.10">
    <property type="entry name" value="Endonuclease/exonuclease/phosphatase"/>
    <property type="match status" value="1"/>
</dbReference>
<evidence type="ECO:0000259" key="1">
    <source>
        <dbReference type="Pfam" id="PF14529"/>
    </source>
</evidence>
<dbReference type="InterPro" id="IPR005135">
    <property type="entry name" value="Endo/exonuclease/phosphatase"/>
</dbReference>
<sequence length="467" mass="54042">MSFNNVLWNIAPKTDFVGLETLEISAYIACIMFSIGWKGLLFLMSNLDIEPGKNALSAAVIKDQLRIKEAEKQTEMNSKEARRLRRQLNIPTADNEYGSLDTNGRGDALLQYLVTTSLYIMNRGREPTFCNSVRSEVIDLTLCTVGMEGWVGSWRVSNEPSLSDHRYIQFEWKERCSETRAFRNPRKTDWAFFRENLRNKLQSFKPSFGTTDELDHWAFELGEIVNISFQRSCPWTIPKGTWGTPWWNWELEDLRRETGRTFNRDKNTRNIVDWRILREAQRLYKNRINVVWLEAIRLPTGEYTTSEEECLKLLLEANFPGFRLSHEMENESSGRNRQPRAAWDLAAKAPGIDGIYSAFLQEGLEGLVGPLVKLFRASVALAHVPEIWKTAKVVFIPKLGKSSHATVKDYRPISLNSFVFKTLKRLVDRFIQDDILTVLPLHPNQHAYRTRFSTETALHSAVWRIEE</sequence>
<dbReference type="EnsemblMetazoa" id="XM_031921409">
    <property type="protein sequence ID" value="XP_031777269"/>
    <property type="gene ID" value="LOC116415865"/>
</dbReference>
<accession>A0A7M7PUM2</accession>
<dbReference type="Pfam" id="PF14529">
    <property type="entry name" value="Exo_endo_phos_2"/>
    <property type="match status" value="1"/>
</dbReference>
<reference evidence="2" key="1">
    <citation type="submission" date="2021-01" db="UniProtKB">
        <authorList>
            <consortium name="EnsemblMetazoa"/>
        </authorList>
    </citation>
    <scope>IDENTIFICATION</scope>
</reference>
<dbReference type="AlphaFoldDB" id="A0A7M7PUM2"/>
<dbReference type="InParanoid" id="A0A7M7PUM2"/>
<name>A0A7M7PUM2_NASVI</name>